<dbReference type="Proteomes" id="UP000641514">
    <property type="component" value="Unassembled WGS sequence"/>
</dbReference>
<feature type="compositionally biased region" description="Polar residues" evidence="2">
    <location>
        <begin position="81"/>
        <end position="97"/>
    </location>
</feature>
<comment type="similarity">
    <text evidence="1">Belongs to the WXG100 family.</text>
</comment>
<gene>
    <name evidence="3" type="ORF">GCM10011410_16790</name>
</gene>
<organism evidence="3 4">
    <name type="scientific">Hoyosella rhizosphaerae</name>
    <dbReference type="NCBI Taxonomy" id="1755582"/>
    <lineage>
        <taxon>Bacteria</taxon>
        <taxon>Bacillati</taxon>
        <taxon>Actinomycetota</taxon>
        <taxon>Actinomycetes</taxon>
        <taxon>Mycobacteriales</taxon>
        <taxon>Hoyosellaceae</taxon>
        <taxon>Hoyosella</taxon>
    </lineage>
</organism>
<comment type="caution">
    <text evidence="3">The sequence shown here is derived from an EMBL/GenBank/DDBJ whole genome shotgun (WGS) entry which is preliminary data.</text>
</comment>
<dbReference type="EMBL" id="BMJH01000002">
    <property type="protein sequence ID" value="GGC64943.1"/>
    <property type="molecule type" value="Genomic_DNA"/>
</dbReference>
<dbReference type="Pfam" id="PF06013">
    <property type="entry name" value="WXG100"/>
    <property type="match status" value="1"/>
</dbReference>
<dbReference type="SUPFAM" id="SSF140453">
    <property type="entry name" value="EsxAB dimer-like"/>
    <property type="match status" value="1"/>
</dbReference>
<reference evidence="3" key="2">
    <citation type="submission" date="2020-09" db="EMBL/GenBank/DDBJ databases">
        <authorList>
            <person name="Sun Q."/>
            <person name="Zhou Y."/>
        </authorList>
    </citation>
    <scope>NUCLEOTIDE SEQUENCE</scope>
    <source>
        <strain evidence="3">CGMCC 1.15478</strain>
    </source>
</reference>
<evidence type="ECO:0000256" key="1">
    <source>
        <dbReference type="RuleBase" id="RU362001"/>
    </source>
</evidence>
<evidence type="ECO:0000313" key="4">
    <source>
        <dbReference type="Proteomes" id="UP000641514"/>
    </source>
</evidence>
<evidence type="ECO:0000313" key="3">
    <source>
        <dbReference type="EMBL" id="GGC64943.1"/>
    </source>
</evidence>
<dbReference type="NCBIfam" id="TIGR03930">
    <property type="entry name" value="WXG100_ESAT6"/>
    <property type="match status" value="1"/>
</dbReference>
<dbReference type="InterPro" id="IPR010310">
    <property type="entry name" value="T7SS_ESAT-6-like"/>
</dbReference>
<dbReference type="RefSeq" id="WP_188673195.1">
    <property type="nucleotide sequence ID" value="NZ_BMJH01000002.1"/>
</dbReference>
<name>A0A916UAA6_9ACTN</name>
<protein>
    <recommendedName>
        <fullName evidence="1">ESAT-6-like protein</fullName>
    </recommendedName>
</protein>
<dbReference type="Gene3D" id="1.10.287.1060">
    <property type="entry name" value="ESAT-6-like"/>
    <property type="match status" value="1"/>
</dbReference>
<sequence>MTQTMQTTTATMTTAADRVAQVNSEVQGLLSALRGKVAAVNGAWEGDARRAFDSLIVRWDNEARKLNESLQAISDAIRTNGSSYEQMQQSHASSLNNAGGLLRL</sequence>
<keyword evidence="4" id="KW-1185">Reference proteome</keyword>
<dbReference type="InterPro" id="IPR036689">
    <property type="entry name" value="ESAT-6-like_sf"/>
</dbReference>
<reference evidence="3" key="1">
    <citation type="journal article" date="2014" name="Int. J. Syst. Evol. Microbiol.">
        <title>Complete genome sequence of Corynebacterium casei LMG S-19264T (=DSM 44701T), isolated from a smear-ripened cheese.</title>
        <authorList>
            <consortium name="US DOE Joint Genome Institute (JGI-PGF)"/>
            <person name="Walter F."/>
            <person name="Albersmeier A."/>
            <person name="Kalinowski J."/>
            <person name="Ruckert C."/>
        </authorList>
    </citation>
    <scope>NUCLEOTIDE SEQUENCE</scope>
    <source>
        <strain evidence="3">CGMCC 1.15478</strain>
    </source>
</reference>
<feature type="region of interest" description="Disordered" evidence="2">
    <location>
        <begin position="81"/>
        <end position="104"/>
    </location>
</feature>
<accession>A0A916UAA6</accession>
<dbReference type="AlphaFoldDB" id="A0A916UAA6"/>
<proteinExistence type="inferred from homology"/>
<evidence type="ECO:0000256" key="2">
    <source>
        <dbReference type="SAM" id="MobiDB-lite"/>
    </source>
</evidence>